<evidence type="ECO:0000256" key="6">
    <source>
        <dbReference type="ARBA" id="ARBA00048348"/>
    </source>
</evidence>
<evidence type="ECO:0000256" key="5">
    <source>
        <dbReference type="ARBA" id="ARBA00023239"/>
    </source>
</evidence>
<protein>
    <recommendedName>
        <fullName evidence="2">carbonic anhydrase</fullName>
        <ecNumber evidence="2">4.2.1.1</ecNumber>
    </recommendedName>
</protein>
<keyword evidence="3" id="KW-0479">Metal-binding</keyword>
<proteinExistence type="inferred from homology"/>
<evidence type="ECO:0000256" key="3">
    <source>
        <dbReference type="ARBA" id="ARBA00022723"/>
    </source>
</evidence>
<evidence type="ECO:0000313" key="8">
    <source>
        <dbReference type="Ensembl" id="ENSEBUP00000013665.1"/>
    </source>
</evidence>
<dbReference type="GO" id="GO:0004089">
    <property type="term" value="F:carbonate dehydratase activity"/>
    <property type="evidence" value="ECO:0007669"/>
    <property type="project" value="UniProtKB-EC"/>
</dbReference>
<comment type="similarity">
    <text evidence="1">Belongs to the alpha-carbonic anhydrase family.</text>
</comment>
<dbReference type="GO" id="GO:0008270">
    <property type="term" value="F:zinc ion binding"/>
    <property type="evidence" value="ECO:0007669"/>
    <property type="project" value="InterPro"/>
</dbReference>
<evidence type="ECO:0000256" key="4">
    <source>
        <dbReference type="ARBA" id="ARBA00022833"/>
    </source>
</evidence>
<reference evidence="8" key="1">
    <citation type="submission" date="2025-08" db="UniProtKB">
        <authorList>
            <consortium name="Ensembl"/>
        </authorList>
    </citation>
    <scope>IDENTIFICATION</scope>
</reference>
<name>A0A8C4QEJ5_EPTBU</name>
<dbReference type="PANTHER" id="PTHR18952">
    <property type="entry name" value="CARBONIC ANHYDRASE"/>
    <property type="match status" value="1"/>
</dbReference>
<reference evidence="8" key="2">
    <citation type="submission" date="2025-09" db="UniProtKB">
        <authorList>
            <consortium name="Ensembl"/>
        </authorList>
    </citation>
    <scope>IDENTIFICATION</scope>
</reference>
<keyword evidence="9" id="KW-1185">Reference proteome</keyword>
<evidence type="ECO:0000256" key="2">
    <source>
        <dbReference type="ARBA" id="ARBA00012925"/>
    </source>
</evidence>
<organism evidence="8 9">
    <name type="scientific">Eptatretus burgeri</name>
    <name type="common">Inshore hagfish</name>
    <dbReference type="NCBI Taxonomy" id="7764"/>
    <lineage>
        <taxon>Eukaryota</taxon>
        <taxon>Metazoa</taxon>
        <taxon>Chordata</taxon>
        <taxon>Craniata</taxon>
        <taxon>Vertebrata</taxon>
        <taxon>Cyclostomata</taxon>
        <taxon>Myxini</taxon>
        <taxon>Myxiniformes</taxon>
        <taxon>Myxinidae</taxon>
        <taxon>Eptatretinae</taxon>
        <taxon>Eptatretus</taxon>
    </lineage>
</organism>
<feature type="domain" description="Alpha-carbonic anhydrase" evidence="7">
    <location>
        <begin position="1"/>
        <end position="237"/>
    </location>
</feature>
<dbReference type="Ensembl" id="ENSEBUT00000014241.1">
    <property type="protein sequence ID" value="ENSEBUP00000013665.1"/>
    <property type="gene ID" value="ENSEBUG00000008617.1"/>
</dbReference>
<evidence type="ECO:0000256" key="1">
    <source>
        <dbReference type="ARBA" id="ARBA00010718"/>
    </source>
</evidence>
<dbReference type="Proteomes" id="UP000694388">
    <property type="component" value="Unplaced"/>
</dbReference>
<dbReference type="PROSITE" id="PS51144">
    <property type="entry name" value="ALPHA_CA_2"/>
    <property type="match status" value="1"/>
</dbReference>
<keyword evidence="5" id="KW-0456">Lyase</keyword>
<dbReference type="SUPFAM" id="SSF51069">
    <property type="entry name" value="Carbonic anhydrase"/>
    <property type="match status" value="1"/>
</dbReference>
<dbReference type="InterPro" id="IPR001148">
    <property type="entry name" value="CA_dom"/>
</dbReference>
<dbReference type="Pfam" id="PF00194">
    <property type="entry name" value="Carb_anhydrase"/>
    <property type="match status" value="1"/>
</dbReference>
<evidence type="ECO:0000259" key="7">
    <source>
        <dbReference type="PROSITE" id="PS51144"/>
    </source>
</evidence>
<dbReference type="EC" id="4.2.1.1" evidence="2"/>
<dbReference type="GeneTree" id="ENSGT00940000162972"/>
<dbReference type="Gene3D" id="3.10.200.10">
    <property type="entry name" value="Alpha carbonic anhydrase"/>
    <property type="match status" value="1"/>
</dbReference>
<keyword evidence="4" id="KW-0862">Zinc</keyword>
<dbReference type="OMA" id="REHESHC"/>
<dbReference type="GO" id="GO:0005886">
    <property type="term" value="C:plasma membrane"/>
    <property type="evidence" value="ECO:0007669"/>
    <property type="project" value="TreeGrafter"/>
</dbReference>
<comment type="catalytic activity">
    <reaction evidence="6">
        <text>hydrogencarbonate + H(+) = CO2 + H2O</text>
        <dbReference type="Rhea" id="RHEA:10748"/>
        <dbReference type="ChEBI" id="CHEBI:15377"/>
        <dbReference type="ChEBI" id="CHEBI:15378"/>
        <dbReference type="ChEBI" id="CHEBI:16526"/>
        <dbReference type="ChEBI" id="CHEBI:17544"/>
        <dbReference type="EC" id="4.2.1.1"/>
    </reaction>
</comment>
<sequence>PNVAPPFLGPAHWHEWYSSCGGKNQSPIEINTSKVKRKAELKEFVFHGHNKEMKGVKVTNNGHTRGLSSTYRVVELHFHWGNSSHPGSEHTINGQRFHVEVRMHFLSSILPRSVLVIRPARLCVFKEHQTASPHLSKEDSHEEPEKKMLSTFKLKQLLPPKENLKQFYRYDGSLTTPTCDEVVTWTVFELPSTLSKSQLAKFLTLNVGKSTTDPPKVMVNNYRPTQKRSSRPVYASPSATGASARPVVFLGSAGRTSVAFLILLLLF</sequence>
<accession>A0A8C4QEJ5</accession>
<dbReference type="InterPro" id="IPR023561">
    <property type="entry name" value="Carbonic_anhydrase_a-class"/>
</dbReference>
<evidence type="ECO:0000313" key="9">
    <source>
        <dbReference type="Proteomes" id="UP000694388"/>
    </source>
</evidence>
<dbReference type="InterPro" id="IPR036398">
    <property type="entry name" value="CA_dom_sf"/>
</dbReference>
<dbReference type="AlphaFoldDB" id="A0A8C4QEJ5"/>
<dbReference type="SMART" id="SM01057">
    <property type="entry name" value="Carb_anhydrase"/>
    <property type="match status" value="1"/>
</dbReference>
<dbReference type="PANTHER" id="PTHR18952:SF265">
    <property type="entry name" value="CARBONIC ANHYDRASE"/>
    <property type="match status" value="1"/>
</dbReference>